<dbReference type="Pfam" id="PF02687">
    <property type="entry name" value="FtsX"/>
    <property type="match status" value="1"/>
</dbReference>
<feature type="transmembrane region" description="Helical" evidence="11">
    <location>
        <begin position="12"/>
        <end position="35"/>
    </location>
</feature>
<evidence type="ECO:0000256" key="11">
    <source>
        <dbReference type="SAM" id="Phobius"/>
    </source>
</evidence>
<evidence type="ECO:0000256" key="3">
    <source>
        <dbReference type="ARBA" id="ARBA00011131"/>
    </source>
</evidence>
<comment type="subunit">
    <text evidence="3">The complex is composed of two ATP-binding proteins (HrtA), two transmembrane proteins (HrtB) and a solute-binding protein.</text>
</comment>
<keyword evidence="7 11" id="KW-0812">Transmembrane</keyword>
<dbReference type="AlphaFoldDB" id="A0A6B3TTY6"/>
<keyword evidence="14" id="KW-1185">Reference proteome</keyword>
<protein>
    <recommendedName>
        <fullName evidence="4">Putative hemin transport system permease protein HrtB</fullName>
    </recommendedName>
</protein>
<feature type="transmembrane region" description="Helical" evidence="11">
    <location>
        <begin position="251"/>
        <end position="273"/>
    </location>
</feature>
<dbReference type="Proteomes" id="UP000481621">
    <property type="component" value="Unassembled WGS sequence"/>
</dbReference>
<keyword evidence="6" id="KW-1003">Cell membrane</keyword>
<proteinExistence type="inferred from homology"/>
<evidence type="ECO:0000256" key="10">
    <source>
        <dbReference type="ARBA" id="ARBA00024973"/>
    </source>
</evidence>
<keyword evidence="8 11" id="KW-1133">Transmembrane helix</keyword>
<organism evidence="13 14">
    <name type="scientific">Neobacillus thermocopriae</name>
    <dbReference type="NCBI Taxonomy" id="1215031"/>
    <lineage>
        <taxon>Bacteria</taxon>
        <taxon>Bacillati</taxon>
        <taxon>Bacillota</taxon>
        <taxon>Bacilli</taxon>
        <taxon>Bacillales</taxon>
        <taxon>Bacillaceae</taxon>
        <taxon>Neobacillus</taxon>
    </lineage>
</organism>
<accession>A0A6B3TTY6</accession>
<dbReference type="RefSeq" id="WP_163252005.1">
    <property type="nucleotide sequence ID" value="NZ_JAAIUV010000017.1"/>
</dbReference>
<dbReference type="GO" id="GO:0005886">
    <property type="term" value="C:plasma membrane"/>
    <property type="evidence" value="ECO:0007669"/>
    <property type="project" value="UniProtKB-SubCell"/>
</dbReference>
<evidence type="ECO:0000313" key="14">
    <source>
        <dbReference type="Proteomes" id="UP000481621"/>
    </source>
</evidence>
<feature type="transmembrane region" description="Helical" evidence="11">
    <location>
        <begin position="293"/>
        <end position="316"/>
    </location>
</feature>
<reference evidence="13" key="1">
    <citation type="submission" date="2020-02" db="EMBL/GenBank/DDBJ databases">
        <title>Bacillus sedimentmangrovi sp. nov., isolated from sediment of the mangrove ecosystem.</title>
        <authorList>
            <person name="Liu G."/>
        </authorList>
    </citation>
    <scope>NUCLEOTIDE SEQUENCE [LARGE SCALE GENOMIC DNA]</scope>
    <source>
        <strain evidence="13">SgZ-7</strain>
    </source>
</reference>
<dbReference type="InterPro" id="IPR051125">
    <property type="entry name" value="ABC-4/HrtB_transporter"/>
</dbReference>
<gene>
    <name evidence="13" type="ORF">G4Z05_11390</name>
</gene>
<comment type="function">
    <text evidence="10">Part of the ABC transporter complex hrt involved in hemin import. Responsible for the translocation of the substrate across the membrane.</text>
</comment>
<dbReference type="EMBL" id="JAAIUV010000017">
    <property type="protein sequence ID" value="NEX79461.1"/>
    <property type="molecule type" value="Genomic_DNA"/>
</dbReference>
<evidence type="ECO:0000256" key="4">
    <source>
        <dbReference type="ARBA" id="ARBA00016962"/>
    </source>
</evidence>
<evidence type="ECO:0000313" key="13">
    <source>
        <dbReference type="EMBL" id="NEX79461.1"/>
    </source>
</evidence>
<comment type="caution">
    <text evidence="13">The sequence shown here is derived from an EMBL/GenBank/DDBJ whole genome shotgun (WGS) entry which is preliminary data.</text>
</comment>
<evidence type="ECO:0000256" key="5">
    <source>
        <dbReference type="ARBA" id="ARBA00022448"/>
    </source>
</evidence>
<evidence type="ECO:0000256" key="1">
    <source>
        <dbReference type="ARBA" id="ARBA00004651"/>
    </source>
</evidence>
<evidence type="ECO:0000256" key="2">
    <source>
        <dbReference type="ARBA" id="ARBA00008697"/>
    </source>
</evidence>
<evidence type="ECO:0000259" key="12">
    <source>
        <dbReference type="Pfam" id="PF02687"/>
    </source>
</evidence>
<dbReference type="PANTHER" id="PTHR43738:SF1">
    <property type="entry name" value="HEMIN TRANSPORT SYSTEM PERMEASE PROTEIN HRTB-RELATED"/>
    <property type="match status" value="1"/>
</dbReference>
<feature type="transmembrane region" description="Helical" evidence="11">
    <location>
        <begin position="336"/>
        <end position="356"/>
    </location>
</feature>
<evidence type="ECO:0000256" key="8">
    <source>
        <dbReference type="ARBA" id="ARBA00022989"/>
    </source>
</evidence>
<dbReference type="PANTHER" id="PTHR43738">
    <property type="entry name" value="ABC TRANSPORTER, MEMBRANE PROTEIN"/>
    <property type="match status" value="1"/>
</dbReference>
<keyword evidence="5" id="KW-0813">Transport</keyword>
<evidence type="ECO:0000256" key="6">
    <source>
        <dbReference type="ARBA" id="ARBA00022475"/>
    </source>
</evidence>
<feature type="domain" description="ABC3 transporter permease C-terminal" evidence="12">
    <location>
        <begin position="253"/>
        <end position="364"/>
    </location>
</feature>
<comment type="subcellular location">
    <subcellularLocation>
        <location evidence="1">Cell membrane</location>
        <topology evidence="1">Multi-pass membrane protein</topology>
    </subcellularLocation>
</comment>
<dbReference type="InterPro" id="IPR003838">
    <property type="entry name" value="ABC3_permease_C"/>
</dbReference>
<keyword evidence="9 11" id="KW-0472">Membrane</keyword>
<evidence type="ECO:0000256" key="9">
    <source>
        <dbReference type="ARBA" id="ARBA00023136"/>
    </source>
</evidence>
<evidence type="ECO:0000256" key="7">
    <source>
        <dbReference type="ARBA" id="ARBA00022692"/>
    </source>
</evidence>
<name>A0A6B3TTY6_9BACI</name>
<sequence>MFLAIRELKHGKLRFTMIGVITVLIAWLVFILSGLGNGLSTLSAATFKNMDVHYVTFEEGSRASMSRSLLSESLVKKLEHQTNVTAASAMGATMGTVFYSASDGKEKVDIAILGITPGSFLEPSVIEGKPLQANKPLEVIANDTLKKKGFKIGDTLEIEGSLEKIKIVGFVKNETYNHLPAIFTTLDKWRSIQFAAPGSDKGIEKPVNAIMLQGEKIDPKKINQHFENTETVTKAAAIQGMPGYKEENGTIMMMLTFLLAISAFVIGVFFYVLTLQKSNQFGILKAIGASNRFLGKAIVSQVFLLSSISIVAGILLTYGTALILPDEMPFSLNTQLVVLYALLLLVVSILSSLVSVRKITKIDPLQAIGRME</sequence>
<comment type="similarity">
    <text evidence="2">Belongs to the ABC-4 integral membrane protein family. HrtB subfamily.</text>
</comment>